<dbReference type="SUPFAM" id="SSF57850">
    <property type="entry name" value="RING/U-box"/>
    <property type="match status" value="1"/>
</dbReference>
<evidence type="ECO:0000313" key="9">
    <source>
        <dbReference type="RefSeq" id="XP_016943080.3"/>
    </source>
</evidence>
<name>A0AB39ZWE3_DROSZ</name>
<feature type="transmembrane region" description="Helical" evidence="6">
    <location>
        <begin position="93"/>
        <end position="115"/>
    </location>
</feature>
<feature type="region of interest" description="Disordered" evidence="5">
    <location>
        <begin position="1"/>
        <end position="28"/>
    </location>
</feature>
<organism evidence="8 9">
    <name type="scientific">Drosophila suzukii</name>
    <name type="common">Spotted-wing drosophila fruit fly</name>
    <dbReference type="NCBI Taxonomy" id="28584"/>
    <lineage>
        <taxon>Eukaryota</taxon>
        <taxon>Metazoa</taxon>
        <taxon>Ecdysozoa</taxon>
        <taxon>Arthropoda</taxon>
        <taxon>Hexapoda</taxon>
        <taxon>Insecta</taxon>
        <taxon>Pterygota</taxon>
        <taxon>Neoptera</taxon>
        <taxon>Endopterygota</taxon>
        <taxon>Diptera</taxon>
        <taxon>Brachycera</taxon>
        <taxon>Muscomorpha</taxon>
        <taxon>Ephydroidea</taxon>
        <taxon>Drosophilidae</taxon>
        <taxon>Drosophila</taxon>
        <taxon>Sophophora</taxon>
    </lineage>
</organism>
<dbReference type="Proteomes" id="UP001652628">
    <property type="component" value="Chromosome 2R"/>
</dbReference>
<evidence type="ECO:0000256" key="4">
    <source>
        <dbReference type="PROSITE-ProRule" id="PRU00175"/>
    </source>
</evidence>
<dbReference type="GeneID" id="108019697"/>
<dbReference type="InterPro" id="IPR018957">
    <property type="entry name" value="Znf_C3HC4_RING-type"/>
</dbReference>
<sequence>MIQQRLDSTDSGLQSGSPSEVPSACHSEEDPDLCAFCLDCIRDPKKLHCNHAFCRRCLEMYLEARNWVAERCPICRRSLVHQGTKEFNDDWRLFGFMMGLLMLLSLGSFYLLLLYW</sequence>
<evidence type="ECO:0000259" key="7">
    <source>
        <dbReference type="PROSITE" id="PS50089"/>
    </source>
</evidence>
<evidence type="ECO:0000313" key="8">
    <source>
        <dbReference type="Proteomes" id="UP001652628"/>
    </source>
</evidence>
<dbReference type="SMART" id="SM00184">
    <property type="entry name" value="RING"/>
    <property type="match status" value="1"/>
</dbReference>
<reference evidence="9" key="1">
    <citation type="submission" date="2025-08" db="UniProtKB">
        <authorList>
            <consortium name="RefSeq"/>
        </authorList>
    </citation>
    <scope>IDENTIFICATION</scope>
</reference>
<dbReference type="Gene3D" id="3.30.40.10">
    <property type="entry name" value="Zinc/RING finger domain, C3HC4 (zinc finger)"/>
    <property type="match status" value="1"/>
</dbReference>
<protein>
    <submittedName>
        <fullName evidence="9">E3 ubiquitin-protein ligase RNF125</fullName>
    </submittedName>
</protein>
<dbReference type="Pfam" id="PF00097">
    <property type="entry name" value="zf-C3HC4"/>
    <property type="match status" value="1"/>
</dbReference>
<dbReference type="GO" id="GO:0005634">
    <property type="term" value="C:nucleus"/>
    <property type="evidence" value="ECO:0007669"/>
    <property type="project" value="UniProtKB-ARBA"/>
</dbReference>
<dbReference type="InterPro" id="IPR013083">
    <property type="entry name" value="Znf_RING/FYVE/PHD"/>
</dbReference>
<proteinExistence type="predicted"/>
<keyword evidence="6" id="KW-1133">Transmembrane helix</keyword>
<dbReference type="PROSITE" id="PS00518">
    <property type="entry name" value="ZF_RING_1"/>
    <property type="match status" value="1"/>
</dbReference>
<accession>A0AB39ZWE3</accession>
<dbReference type="GO" id="GO:0060255">
    <property type="term" value="P:regulation of macromolecule metabolic process"/>
    <property type="evidence" value="ECO:0007669"/>
    <property type="project" value="UniProtKB-ARBA"/>
</dbReference>
<feature type="domain" description="RING-type" evidence="7">
    <location>
        <begin position="34"/>
        <end position="76"/>
    </location>
</feature>
<evidence type="ECO:0000256" key="1">
    <source>
        <dbReference type="ARBA" id="ARBA00022723"/>
    </source>
</evidence>
<dbReference type="InterPro" id="IPR017907">
    <property type="entry name" value="Znf_RING_CS"/>
</dbReference>
<feature type="compositionally biased region" description="Polar residues" evidence="5">
    <location>
        <begin position="1"/>
        <end position="20"/>
    </location>
</feature>
<evidence type="ECO:0000256" key="2">
    <source>
        <dbReference type="ARBA" id="ARBA00022771"/>
    </source>
</evidence>
<gene>
    <name evidence="9" type="primary">LOC108019697</name>
</gene>
<keyword evidence="8" id="KW-1185">Reference proteome</keyword>
<keyword evidence="2 4" id="KW-0863">Zinc-finger</keyword>
<evidence type="ECO:0000256" key="6">
    <source>
        <dbReference type="SAM" id="Phobius"/>
    </source>
</evidence>
<keyword evidence="1" id="KW-0479">Metal-binding</keyword>
<evidence type="ECO:0000256" key="5">
    <source>
        <dbReference type="SAM" id="MobiDB-lite"/>
    </source>
</evidence>
<keyword evidence="3" id="KW-0862">Zinc</keyword>
<dbReference type="AlphaFoldDB" id="A0AB39ZWE3"/>
<dbReference type="PROSITE" id="PS50089">
    <property type="entry name" value="ZF_RING_2"/>
    <property type="match status" value="1"/>
</dbReference>
<evidence type="ECO:0000256" key="3">
    <source>
        <dbReference type="ARBA" id="ARBA00022833"/>
    </source>
</evidence>
<dbReference type="RefSeq" id="XP_016943080.3">
    <property type="nucleotide sequence ID" value="XM_017087591.4"/>
</dbReference>
<keyword evidence="6" id="KW-0472">Membrane</keyword>
<dbReference type="GO" id="GO:0008270">
    <property type="term" value="F:zinc ion binding"/>
    <property type="evidence" value="ECO:0007669"/>
    <property type="project" value="UniProtKB-KW"/>
</dbReference>
<keyword evidence="6" id="KW-0812">Transmembrane</keyword>
<dbReference type="InterPro" id="IPR001841">
    <property type="entry name" value="Znf_RING"/>
</dbReference>